<gene>
    <name evidence="3" type="ORF">CM19_12980</name>
</gene>
<proteinExistence type="predicted"/>
<protein>
    <recommendedName>
        <fullName evidence="2">Zinc-ribbon domain-containing protein</fullName>
    </recommendedName>
</protein>
<evidence type="ECO:0000313" key="3">
    <source>
        <dbReference type="EMBL" id="EZQ01529.1"/>
    </source>
</evidence>
<dbReference type="Pfam" id="PF13240">
    <property type="entry name" value="Zn_Ribbon_1"/>
    <property type="match status" value="1"/>
</dbReference>
<evidence type="ECO:0000256" key="1">
    <source>
        <dbReference type="SAM" id="MobiDB-lite"/>
    </source>
</evidence>
<reference evidence="3 4" key="1">
    <citation type="submission" date="2014-03" db="EMBL/GenBank/DDBJ databases">
        <title>Draft genome sequence of the novel thermoacidophilic archaea Acidianus copahuensis ALE1 strain, isolated from Copahue volcanic area in Neuquen Argentina.</title>
        <authorList>
            <person name="Urbieta M.S."/>
            <person name="Rascovan N."/>
            <person name="Castro C."/>
            <person name="Revale S."/>
            <person name="Giaveno M.A."/>
            <person name="Vazquez M.P."/>
            <person name="Donati E.R."/>
        </authorList>
    </citation>
    <scope>NUCLEOTIDE SEQUENCE [LARGE SCALE GENOMIC DNA]</scope>
    <source>
        <strain evidence="3 4">ALE1</strain>
    </source>
</reference>
<dbReference type="Proteomes" id="UP000024332">
    <property type="component" value="Unassembled WGS sequence"/>
</dbReference>
<feature type="compositionally biased region" description="Low complexity" evidence="1">
    <location>
        <begin position="48"/>
        <end position="58"/>
    </location>
</feature>
<feature type="compositionally biased region" description="Polar residues" evidence="1">
    <location>
        <begin position="29"/>
        <end position="38"/>
    </location>
</feature>
<evidence type="ECO:0000259" key="2">
    <source>
        <dbReference type="Pfam" id="PF13240"/>
    </source>
</evidence>
<sequence>MKLCPNCGNLAPEDANFCPICGYPLQGNEQQSPSANPISPQQPPFQPPYNQYQSSPQQPKKKNFPLIPVLGAVVATIAILIVVVVVFPSFSSNIYVVQPSFLNSEVGGNWHVDKNMTFVITISDFKAVVSFANGTTLTFTSKTAFVQYIESHRSVRESELSFSNYETYSLSQAEGLISNVSLIRLEVLNSTGGQYAEAGFLKVVPDSYYANELEAISSFLALAASFNQAQNISTYYNQKLDAIGDIKPTFNGYNVTVLVINTKSFEVGALFLFIDHPIKYTQLANLVNSFASSMKG</sequence>
<accession>A0A031LJW9</accession>
<feature type="region of interest" description="Disordered" evidence="1">
    <location>
        <begin position="29"/>
        <end position="59"/>
    </location>
</feature>
<name>A0A031LJW9_9CREN</name>
<comment type="caution">
    <text evidence="3">The sequence shown here is derived from an EMBL/GenBank/DDBJ whole genome shotgun (WGS) entry which is preliminary data.</text>
</comment>
<dbReference type="InterPro" id="IPR026870">
    <property type="entry name" value="Zinc_ribbon_dom"/>
</dbReference>
<organism evidence="3 4">
    <name type="scientific">Candidatus Acidianus copahuensis</name>
    <dbReference type="NCBI Taxonomy" id="1160895"/>
    <lineage>
        <taxon>Archaea</taxon>
        <taxon>Thermoproteota</taxon>
        <taxon>Thermoprotei</taxon>
        <taxon>Sulfolobales</taxon>
        <taxon>Sulfolobaceae</taxon>
        <taxon>Acidianus</taxon>
    </lineage>
</organism>
<dbReference type="OrthoDB" id="53394at2157"/>
<dbReference type="RefSeq" id="WP_048100750.1">
    <property type="nucleotide sequence ID" value="NZ_JFZT01000068.1"/>
</dbReference>
<feature type="domain" description="Zinc-ribbon" evidence="2">
    <location>
        <begin position="4"/>
        <end position="25"/>
    </location>
</feature>
<dbReference type="EMBL" id="JFZT01000068">
    <property type="protein sequence ID" value="EZQ01529.1"/>
    <property type="molecule type" value="Genomic_DNA"/>
</dbReference>
<keyword evidence="4" id="KW-1185">Reference proteome</keyword>
<dbReference type="AlphaFoldDB" id="A0A031LJW9"/>
<evidence type="ECO:0000313" key="4">
    <source>
        <dbReference type="Proteomes" id="UP000024332"/>
    </source>
</evidence>